<keyword evidence="3" id="KW-1185">Reference proteome</keyword>
<dbReference type="Gene3D" id="2.30.29.30">
    <property type="entry name" value="Pleckstrin-homology domain (PH domain)/Phosphotyrosine-binding domain (PTB)"/>
    <property type="match status" value="1"/>
</dbReference>
<reference evidence="2 3" key="1">
    <citation type="submission" date="2011-02" db="EMBL/GenBank/DDBJ databases">
        <title>The Genome Sequence of Sphaeroforma arctica JP610.</title>
        <authorList>
            <consortium name="The Broad Institute Genome Sequencing Platform"/>
            <person name="Russ C."/>
            <person name="Cuomo C."/>
            <person name="Young S.K."/>
            <person name="Zeng Q."/>
            <person name="Gargeya S."/>
            <person name="Alvarado L."/>
            <person name="Berlin A."/>
            <person name="Chapman S.B."/>
            <person name="Chen Z."/>
            <person name="Freedman E."/>
            <person name="Gellesch M."/>
            <person name="Goldberg J."/>
            <person name="Griggs A."/>
            <person name="Gujja S."/>
            <person name="Heilman E."/>
            <person name="Heiman D."/>
            <person name="Howarth C."/>
            <person name="Mehta T."/>
            <person name="Neiman D."/>
            <person name="Pearson M."/>
            <person name="Roberts A."/>
            <person name="Saif S."/>
            <person name="Shea T."/>
            <person name="Shenoy N."/>
            <person name="Sisk P."/>
            <person name="Stolte C."/>
            <person name="Sykes S."/>
            <person name="White J."/>
            <person name="Yandava C."/>
            <person name="Burger G."/>
            <person name="Gray M.W."/>
            <person name="Holland P.W.H."/>
            <person name="King N."/>
            <person name="Lang F.B.F."/>
            <person name="Roger A.J."/>
            <person name="Ruiz-Trillo I."/>
            <person name="Haas B."/>
            <person name="Nusbaum C."/>
            <person name="Birren B."/>
        </authorList>
    </citation>
    <scope>NUCLEOTIDE SEQUENCE [LARGE SCALE GENOMIC DNA]</scope>
    <source>
        <strain evidence="2 3">JP610</strain>
    </source>
</reference>
<dbReference type="AlphaFoldDB" id="A0A0L0F4L1"/>
<evidence type="ECO:0000313" key="2">
    <source>
        <dbReference type="EMBL" id="KNC71607.1"/>
    </source>
</evidence>
<name>A0A0L0F4L1_9EUKA</name>
<dbReference type="InterPro" id="IPR000156">
    <property type="entry name" value="Ran_bind_dom"/>
</dbReference>
<gene>
    <name evidence="2" type="ORF">SARC_15851</name>
</gene>
<proteinExistence type="predicted"/>
<dbReference type="InterPro" id="IPR011993">
    <property type="entry name" value="PH-like_dom_sf"/>
</dbReference>
<evidence type="ECO:0000259" key="1">
    <source>
        <dbReference type="PROSITE" id="PS50196"/>
    </source>
</evidence>
<accession>A0A0L0F4L1</accession>
<dbReference type="SUPFAM" id="SSF50729">
    <property type="entry name" value="PH domain-like"/>
    <property type="match status" value="1"/>
</dbReference>
<evidence type="ECO:0000313" key="3">
    <source>
        <dbReference type="Proteomes" id="UP000054560"/>
    </source>
</evidence>
<dbReference type="EMBL" id="KQ248466">
    <property type="protein sequence ID" value="KNC71607.1"/>
    <property type="molecule type" value="Genomic_DNA"/>
</dbReference>
<dbReference type="Pfam" id="PF00638">
    <property type="entry name" value="Ran_BP1"/>
    <property type="match status" value="1"/>
</dbReference>
<organism evidence="2 3">
    <name type="scientific">Sphaeroforma arctica JP610</name>
    <dbReference type="NCBI Taxonomy" id="667725"/>
    <lineage>
        <taxon>Eukaryota</taxon>
        <taxon>Ichthyosporea</taxon>
        <taxon>Ichthyophonida</taxon>
        <taxon>Sphaeroforma</taxon>
    </lineage>
</organism>
<dbReference type="Proteomes" id="UP000054560">
    <property type="component" value="Unassembled WGS sequence"/>
</dbReference>
<dbReference type="PROSITE" id="PS50196">
    <property type="entry name" value="RANBD1"/>
    <property type="match status" value="1"/>
</dbReference>
<feature type="domain" description="RanBD1" evidence="1">
    <location>
        <begin position="13"/>
        <end position="131"/>
    </location>
</feature>
<dbReference type="SMART" id="SM00160">
    <property type="entry name" value="RanBD"/>
    <property type="match status" value="1"/>
</dbReference>
<sequence length="131" mass="14938">MPPEVTEDGEGPGEEDETNLFWAICKLYQIEDGKPTPHGVGTIRLNRFHKGPSEGRHRILYRDQSVIRELRLNLFLFPLLSPKLRGPKDVGMSFLQDQNGQKALQNYIVKFRDGASAEKFVKLIEENRGSD</sequence>
<dbReference type="GeneID" id="25916355"/>
<dbReference type="RefSeq" id="XP_014145509.1">
    <property type="nucleotide sequence ID" value="XM_014290034.1"/>
</dbReference>
<protein>
    <recommendedName>
        <fullName evidence="1">RanBD1 domain-containing protein</fullName>
    </recommendedName>
</protein>